<dbReference type="PANTHER" id="PTHR36410">
    <property type="entry name" value="EXPRESSED PROTEIN"/>
    <property type="match status" value="1"/>
</dbReference>
<protein>
    <submittedName>
        <fullName evidence="2">Uncharacterized protein</fullName>
    </submittedName>
</protein>
<gene>
    <name evidence="2" type="ORF">QVD17_23958</name>
</gene>
<evidence type="ECO:0000313" key="2">
    <source>
        <dbReference type="EMBL" id="KAK1421542.1"/>
    </source>
</evidence>
<dbReference type="PANTHER" id="PTHR36410:SF1">
    <property type="entry name" value="EXPRESSED PROTEIN"/>
    <property type="match status" value="1"/>
</dbReference>
<comment type="caution">
    <text evidence="2">The sequence shown here is derived from an EMBL/GenBank/DDBJ whole genome shotgun (WGS) entry which is preliminary data.</text>
</comment>
<feature type="compositionally biased region" description="Basic and acidic residues" evidence="1">
    <location>
        <begin position="55"/>
        <end position="65"/>
    </location>
</feature>
<feature type="region of interest" description="Disordered" evidence="1">
    <location>
        <begin position="24"/>
        <end position="68"/>
    </location>
</feature>
<evidence type="ECO:0000313" key="3">
    <source>
        <dbReference type="Proteomes" id="UP001229421"/>
    </source>
</evidence>
<name>A0AAD8KJN0_TARER</name>
<organism evidence="2 3">
    <name type="scientific">Tagetes erecta</name>
    <name type="common">African marigold</name>
    <dbReference type="NCBI Taxonomy" id="13708"/>
    <lineage>
        <taxon>Eukaryota</taxon>
        <taxon>Viridiplantae</taxon>
        <taxon>Streptophyta</taxon>
        <taxon>Embryophyta</taxon>
        <taxon>Tracheophyta</taxon>
        <taxon>Spermatophyta</taxon>
        <taxon>Magnoliopsida</taxon>
        <taxon>eudicotyledons</taxon>
        <taxon>Gunneridae</taxon>
        <taxon>Pentapetalae</taxon>
        <taxon>asterids</taxon>
        <taxon>campanulids</taxon>
        <taxon>Asterales</taxon>
        <taxon>Asteraceae</taxon>
        <taxon>Asteroideae</taxon>
        <taxon>Heliantheae alliance</taxon>
        <taxon>Tageteae</taxon>
        <taxon>Tagetes</taxon>
    </lineage>
</organism>
<evidence type="ECO:0000256" key="1">
    <source>
        <dbReference type="SAM" id="MobiDB-lite"/>
    </source>
</evidence>
<proteinExistence type="predicted"/>
<reference evidence="2" key="1">
    <citation type="journal article" date="2023" name="bioRxiv">
        <title>Improved chromosome-level genome assembly for marigold (Tagetes erecta).</title>
        <authorList>
            <person name="Jiang F."/>
            <person name="Yuan L."/>
            <person name="Wang S."/>
            <person name="Wang H."/>
            <person name="Xu D."/>
            <person name="Wang A."/>
            <person name="Fan W."/>
        </authorList>
    </citation>
    <scope>NUCLEOTIDE SEQUENCE</scope>
    <source>
        <strain evidence="2">WSJ</strain>
        <tissue evidence="2">Leaf</tissue>
    </source>
</reference>
<dbReference type="EMBL" id="JAUHHV010000006">
    <property type="protein sequence ID" value="KAK1421542.1"/>
    <property type="molecule type" value="Genomic_DNA"/>
</dbReference>
<accession>A0AAD8KJN0</accession>
<keyword evidence="3" id="KW-1185">Reference proteome</keyword>
<sequence>MSPSRFQTNNLLYSFGEGYETRSDEEGFRGISGRNQSLSHDEDKIIHGNCPASWKRGEREGKSSKSDQAILEDIEGEALEDARTNNIADTLAHSVRISSQCRPDWDDFLKREHFDATRLWSGHITKSERMSRV</sequence>
<dbReference type="AlphaFoldDB" id="A0AAD8KJN0"/>
<dbReference type="Proteomes" id="UP001229421">
    <property type="component" value="Unassembled WGS sequence"/>
</dbReference>